<dbReference type="SUPFAM" id="SSF52129">
    <property type="entry name" value="Caspase-like"/>
    <property type="match status" value="1"/>
</dbReference>
<dbReference type="Gene3D" id="3.40.50.1460">
    <property type="match status" value="1"/>
</dbReference>
<dbReference type="Proteomes" id="UP000254889">
    <property type="component" value="Chromosome"/>
</dbReference>
<protein>
    <submittedName>
        <fullName evidence="2">Caspase family protein</fullName>
    </submittedName>
</protein>
<dbReference type="PANTHER" id="PTHR48104">
    <property type="entry name" value="METACASPASE-4"/>
    <property type="match status" value="1"/>
</dbReference>
<dbReference type="PANTHER" id="PTHR48104:SF30">
    <property type="entry name" value="METACASPASE-1"/>
    <property type="match status" value="1"/>
</dbReference>
<dbReference type="InterPro" id="IPR011600">
    <property type="entry name" value="Pept_C14_caspase"/>
</dbReference>
<evidence type="ECO:0000313" key="2">
    <source>
        <dbReference type="EMBL" id="AXK82722.1"/>
    </source>
</evidence>
<accession>A0A346A0M5</accession>
<gene>
    <name evidence="2" type="ORF">DW352_20650</name>
</gene>
<evidence type="ECO:0000313" key="3">
    <source>
        <dbReference type="Proteomes" id="UP000254889"/>
    </source>
</evidence>
<dbReference type="GO" id="GO:0004197">
    <property type="term" value="F:cysteine-type endopeptidase activity"/>
    <property type="evidence" value="ECO:0007669"/>
    <property type="project" value="InterPro"/>
</dbReference>
<dbReference type="InterPro" id="IPR050452">
    <property type="entry name" value="Metacaspase"/>
</dbReference>
<keyword evidence="3" id="KW-1185">Reference proteome</keyword>
<reference evidence="2 3" key="1">
    <citation type="submission" date="2018-07" db="EMBL/GenBank/DDBJ databases">
        <authorList>
            <person name="Quirk P.G."/>
            <person name="Krulwich T.A."/>
        </authorList>
    </citation>
    <scope>NUCLEOTIDE SEQUENCE [LARGE SCALE GENOMIC DNA]</scope>
    <source>
        <strain evidence="2 3">CC-BB4</strain>
    </source>
</reference>
<dbReference type="InterPro" id="IPR029030">
    <property type="entry name" value="Caspase-like_dom_sf"/>
</dbReference>
<name>A0A346A0M5_9HYPH</name>
<dbReference type="AlphaFoldDB" id="A0A346A0M5"/>
<proteinExistence type="predicted"/>
<dbReference type="RefSeq" id="WP_115693101.1">
    <property type="nucleotide sequence ID" value="NZ_CP031417.1"/>
</dbReference>
<dbReference type="GO" id="GO:0005737">
    <property type="term" value="C:cytoplasm"/>
    <property type="evidence" value="ECO:0007669"/>
    <property type="project" value="TreeGrafter"/>
</dbReference>
<dbReference type="Pfam" id="PF00656">
    <property type="entry name" value="Peptidase_C14"/>
    <property type="match status" value="1"/>
</dbReference>
<evidence type="ECO:0000259" key="1">
    <source>
        <dbReference type="Pfam" id="PF00656"/>
    </source>
</evidence>
<dbReference type="EMBL" id="CP031417">
    <property type="protein sequence ID" value="AXK82722.1"/>
    <property type="molecule type" value="Genomic_DNA"/>
</dbReference>
<dbReference type="GO" id="GO:0006508">
    <property type="term" value="P:proteolysis"/>
    <property type="evidence" value="ECO:0007669"/>
    <property type="project" value="InterPro"/>
</dbReference>
<feature type="domain" description="Peptidase C14 caspase" evidence="1">
    <location>
        <begin position="17"/>
        <end position="273"/>
    </location>
</feature>
<dbReference type="KEGG" id="ptaw:DW352_20650"/>
<dbReference type="OrthoDB" id="6872474at2"/>
<sequence length="293" mass="32015">MAKGMSIHFGLNHLDPAHYAGWEGRLNACENDARCMQQIAEKAGYQTNLRLSDQATRAAMIELLTKAATDLRGGDILLVTYSGHGNQVPDLDGDEADGLDETWCLYDGQIVDDELYRLYGALADGVRVLILSDSCHSGTVAKMMFYQSVLPSNLAAVGDVTKLGAPPAKAIVYGPKFVPPDVALRTLQLNKEFYEKIGNPMPKVGPGGKDGETARASIRLISGCQDNQVSFDGAVNSTFTAALLLVWDSGTFQGDYEDFHLKIQRMMLPTQSPNHYKVGKLDLAYDHQRPFTI</sequence>
<organism evidence="2 3">
    <name type="scientific">Pseudolabrys taiwanensis</name>
    <dbReference type="NCBI Taxonomy" id="331696"/>
    <lineage>
        <taxon>Bacteria</taxon>
        <taxon>Pseudomonadati</taxon>
        <taxon>Pseudomonadota</taxon>
        <taxon>Alphaproteobacteria</taxon>
        <taxon>Hyphomicrobiales</taxon>
        <taxon>Xanthobacteraceae</taxon>
        <taxon>Pseudolabrys</taxon>
    </lineage>
</organism>